<reference evidence="1 2" key="1">
    <citation type="submission" date="2019-03" db="EMBL/GenBank/DDBJ databases">
        <title>First draft genome of Liparis tanakae, snailfish: a comprehensive survey of snailfish specific genes.</title>
        <authorList>
            <person name="Kim W."/>
            <person name="Song I."/>
            <person name="Jeong J.-H."/>
            <person name="Kim D."/>
            <person name="Kim S."/>
            <person name="Ryu S."/>
            <person name="Song J.Y."/>
            <person name="Lee S.K."/>
        </authorList>
    </citation>
    <scope>NUCLEOTIDE SEQUENCE [LARGE SCALE GENOMIC DNA]</scope>
    <source>
        <tissue evidence="1">Muscle</tissue>
    </source>
</reference>
<sequence length="105" mass="11364">MASVRPTKTPAATMIIIAPLSVNGTYSTSRRSGMSKPKSAHSSLAAAIPDVPTTPDLLGMVMVWRTRKCTASMTRCRWSSPLAAPMAAMADAVMLLLERRSCWPW</sequence>
<protein>
    <submittedName>
        <fullName evidence="1">Uncharacterized protein</fullName>
    </submittedName>
</protein>
<proteinExistence type="predicted"/>
<evidence type="ECO:0000313" key="1">
    <source>
        <dbReference type="EMBL" id="TNN76551.1"/>
    </source>
</evidence>
<dbReference type="AlphaFoldDB" id="A0A4Z2IFI9"/>
<comment type="caution">
    <text evidence="1">The sequence shown here is derived from an EMBL/GenBank/DDBJ whole genome shotgun (WGS) entry which is preliminary data.</text>
</comment>
<name>A0A4Z2IFI9_9TELE</name>
<organism evidence="1 2">
    <name type="scientific">Liparis tanakae</name>
    <name type="common">Tanaka's snailfish</name>
    <dbReference type="NCBI Taxonomy" id="230148"/>
    <lineage>
        <taxon>Eukaryota</taxon>
        <taxon>Metazoa</taxon>
        <taxon>Chordata</taxon>
        <taxon>Craniata</taxon>
        <taxon>Vertebrata</taxon>
        <taxon>Euteleostomi</taxon>
        <taxon>Actinopterygii</taxon>
        <taxon>Neopterygii</taxon>
        <taxon>Teleostei</taxon>
        <taxon>Neoteleostei</taxon>
        <taxon>Acanthomorphata</taxon>
        <taxon>Eupercaria</taxon>
        <taxon>Perciformes</taxon>
        <taxon>Cottioidei</taxon>
        <taxon>Cottales</taxon>
        <taxon>Liparidae</taxon>
        <taxon>Liparis</taxon>
    </lineage>
</organism>
<dbReference type="EMBL" id="SRLO01000092">
    <property type="protein sequence ID" value="TNN76551.1"/>
    <property type="molecule type" value="Genomic_DNA"/>
</dbReference>
<gene>
    <name evidence="1" type="ORF">EYF80_013201</name>
</gene>
<keyword evidence="2" id="KW-1185">Reference proteome</keyword>
<dbReference type="Proteomes" id="UP000314294">
    <property type="component" value="Unassembled WGS sequence"/>
</dbReference>
<evidence type="ECO:0000313" key="2">
    <source>
        <dbReference type="Proteomes" id="UP000314294"/>
    </source>
</evidence>
<accession>A0A4Z2IFI9</accession>